<organism evidence="2 3">
    <name type="scientific">Trichonephila clavata</name>
    <name type="common">Joro spider</name>
    <name type="synonym">Nephila clavata</name>
    <dbReference type="NCBI Taxonomy" id="2740835"/>
    <lineage>
        <taxon>Eukaryota</taxon>
        <taxon>Metazoa</taxon>
        <taxon>Ecdysozoa</taxon>
        <taxon>Arthropoda</taxon>
        <taxon>Chelicerata</taxon>
        <taxon>Arachnida</taxon>
        <taxon>Araneae</taxon>
        <taxon>Araneomorphae</taxon>
        <taxon>Entelegynae</taxon>
        <taxon>Araneoidea</taxon>
        <taxon>Nephilidae</taxon>
        <taxon>Trichonephila</taxon>
    </lineage>
</organism>
<evidence type="ECO:0000313" key="2">
    <source>
        <dbReference type="EMBL" id="GFQ88180.1"/>
    </source>
</evidence>
<dbReference type="AlphaFoldDB" id="A0A8X6FS86"/>
<protein>
    <submittedName>
        <fullName evidence="2">Uncharacterized protein</fullName>
    </submittedName>
</protein>
<feature type="compositionally biased region" description="Basic and acidic residues" evidence="1">
    <location>
        <begin position="150"/>
        <end position="164"/>
    </location>
</feature>
<proteinExistence type="predicted"/>
<gene>
    <name evidence="2" type="primary">NCL1_41014</name>
    <name evidence="2" type="ORF">TNCT_263761</name>
</gene>
<keyword evidence="3" id="KW-1185">Reference proteome</keyword>
<name>A0A8X6FS86_TRICU</name>
<feature type="region of interest" description="Disordered" evidence="1">
    <location>
        <begin position="94"/>
        <end position="194"/>
    </location>
</feature>
<dbReference type="Proteomes" id="UP000887116">
    <property type="component" value="Unassembled WGS sequence"/>
</dbReference>
<feature type="region of interest" description="Disordered" evidence="1">
    <location>
        <begin position="1"/>
        <end position="31"/>
    </location>
</feature>
<evidence type="ECO:0000313" key="3">
    <source>
        <dbReference type="Proteomes" id="UP000887116"/>
    </source>
</evidence>
<accession>A0A8X6FS86</accession>
<feature type="compositionally biased region" description="Basic and acidic residues" evidence="1">
    <location>
        <begin position="1"/>
        <end position="15"/>
    </location>
</feature>
<dbReference type="EMBL" id="BMAO01003484">
    <property type="protein sequence ID" value="GFQ88180.1"/>
    <property type="molecule type" value="Genomic_DNA"/>
</dbReference>
<evidence type="ECO:0000256" key="1">
    <source>
        <dbReference type="SAM" id="MobiDB-lite"/>
    </source>
</evidence>
<comment type="caution">
    <text evidence="2">The sequence shown here is derived from an EMBL/GenBank/DDBJ whole genome shotgun (WGS) entry which is preliminary data.</text>
</comment>
<reference evidence="2" key="1">
    <citation type="submission" date="2020-07" db="EMBL/GenBank/DDBJ databases">
        <title>Multicomponent nature underlies the extraordinary mechanical properties of spider dragline silk.</title>
        <authorList>
            <person name="Kono N."/>
            <person name="Nakamura H."/>
            <person name="Mori M."/>
            <person name="Yoshida Y."/>
            <person name="Ohtoshi R."/>
            <person name="Malay A.D."/>
            <person name="Moran D.A.P."/>
            <person name="Tomita M."/>
            <person name="Numata K."/>
            <person name="Arakawa K."/>
        </authorList>
    </citation>
    <scope>NUCLEOTIDE SEQUENCE</scope>
</reference>
<feature type="compositionally biased region" description="Low complexity" evidence="1">
    <location>
        <begin position="185"/>
        <end position="194"/>
    </location>
</feature>
<sequence length="214" mass="23626">MTQSHNRLEVMDSKPSEVWPKTTWGDRPHSKHHIKTNQCTIFGVSRGWFFEEDVSSTESDVRSPTKMAHFYTSSMLPPPPPAPVARPVAIIQSSDLSSVSPSSPPTSPQSSKSNDGLQDDDSHCHPIQGNDAHCHPMQDDDPPCQALQDEDSRCNPLHDDDPRCHPLQNDNDPRCSSPVTDDISDQPLSPPSSSSGIVPMFFFCTSLLHSNIVF</sequence>